<evidence type="ECO:0000256" key="1">
    <source>
        <dbReference type="SAM" id="Phobius"/>
    </source>
</evidence>
<sequence>MRQFIKKLHSHEKGATAIEYGLIAALIVVASIGALSAMSSTVVTNFNDTSSKVSNAMTP</sequence>
<feature type="transmembrane region" description="Helical" evidence="1">
    <location>
        <begin position="20"/>
        <end position="43"/>
    </location>
</feature>
<reference evidence="2 3" key="1">
    <citation type="submission" date="2017-10" db="EMBL/GenBank/DDBJ databases">
        <title>Frigbacter circumglobatus gen. nov. sp. nov., isolated from sediment cultured in situ.</title>
        <authorList>
            <person name="Zhao Z."/>
        </authorList>
    </citation>
    <scope>NUCLEOTIDE SEQUENCE [LARGE SCALE GENOMIC DNA]</scope>
    <source>
        <strain evidence="2 3">ZYL</strain>
    </source>
</reference>
<comment type="caution">
    <text evidence="2">The sequence shown here is derived from an EMBL/GenBank/DDBJ whole genome shotgun (WGS) entry which is preliminary data.</text>
</comment>
<keyword evidence="1" id="KW-0812">Transmembrane</keyword>
<dbReference type="Proteomes" id="UP000229730">
    <property type="component" value="Unassembled WGS sequence"/>
</dbReference>
<proteinExistence type="predicted"/>
<evidence type="ECO:0000313" key="3">
    <source>
        <dbReference type="Proteomes" id="UP000229730"/>
    </source>
</evidence>
<keyword evidence="3" id="KW-1185">Reference proteome</keyword>
<dbReference type="InParanoid" id="A0A2G4YRA8"/>
<accession>A0A2G4YRA8</accession>
<gene>
    <name evidence="2" type="ORF">CRD36_09080</name>
</gene>
<dbReference type="EMBL" id="PDEM01000020">
    <property type="protein sequence ID" value="PHZ84869.1"/>
    <property type="molecule type" value="Genomic_DNA"/>
</dbReference>
<protein>
    <submittedName>
        <fullName evidence="2">Flp family type IVb pilin</fullName>
    </submittedName>
</protein>
<organism evidence="2 3">
    <name type="scientific">Paremcibacter congregatus</name>
    <dbReference type="NCBI Taxonomy" id="2043170"/>
    <lineage>
        <taxon>Bacteria</taxon>
        <taxon>Pseudomonadati</taxon>
        <taxon>Pseudomonadota</taxon>
        <taxon>Alphaproteobacteria</taxon>
        <taxon>Emcibacterales</taxon>
        <taxon>Emcibacteraceae</taxon>
        <taxon>Paremcibacter</taxon>
    </lineage>
</organism>
<dbReference type="InterPro" id="IPR007047">
    <property type="entry name" value="Flp_Fap"/>
</dbReference>
<name>A0A2G4YRA8_9PROT</name>
<dbReference type="AlphaFoldDB" id="A0A2G4YRA8"/>
<dbReference type="RefSeq" id="WP_099472441.1">
    <property type="nucleotide sequence ID" value="NZ_CP041025.1"/>
</dbReference>
<keyword evidence="1" id="KW-0472">Membrane</keyword>
<evidence type="ECO:0000313" key="2">
    <source>
        <dbReference type="EMBL" id="PHZ84869.1"/>
    </source>
</evidence>
<keyword evidence="1" id="KW-1133">Transmembrane helix</keyword>
<dbReference type="OrthoDB" id="5325135at2"/>
<dbReference type="Pfam" id="PF04964">
    <property type="entry name" value="Flp_Fap"/>
    <property type="match status" value="1"/>
</dbReference>